<comment type="caution">
    <text evidence="2">The sequence shown here is derived from an EMBL/GenBank/DDBJ whole genome shotgun (WGS) entry which is preliminary data.</text>
</comment>
<dbReference type="Gene3D" id="3.90.1200.10">
    <property type="match status" value="1"/>
</dbReference>
<accession>A0A178IKX6</accession>
<dbReference type="InterPro" id="IPR002575">
    <property type="entry name" value="Aminoglycoside_PTrfase"/>
</dbReference>
<dbReference type="InterPro" id="IPR011009">
    <property type="entry name" value="Kinase-like_dom_sf"/>
</dbReference>
<organism evidence="2 3">
    <name type="scientific">Termitidicoccus mucosus</name>
    <dbReference type="NCBI Taxonomy" id="1184151"/>
    <lineage>
        <taxon>Bacteria</taxon>
        <taxon>Pseudomonadati</taxon>
        <taxon>Verrucomicrobiota</taxon>
        <taxon>Opitutia</taxon>
        <taxon>Opitutales</taxon>
        <taxon>Opitutaceae</taxon>
        <taxon>Termitidicoccus</taxon>
    </lineage>
</organism>
<dbReference type="InterPro" id="IPR050249">
    <property type="entry name" value="Pseudomonas-type_ThrB"/>
</dbReference>
<gene>
    <name evidence="2" type="ORF">AW736_07680</name>
</gene>
<proteinExistence type="predicted"/>
<dbReference type="STRING" id="1184151.AW736_07680"/>
<dbReference type="SUPFAM" id="SSF56112">
    <property type="entry name" value="Protein kinase-like (PK-like)"/>
    <property type="match status" value="1"/>
</dbReference>
<protein>
    <submittedName>
        <fullName evidence="2">Mucin desulfatase</fullName>
    </submittedName>
</protein>
<reference evidence="2 3" key="1">
    <citation type="submission" date="2016-01" db="EMBL/GenBank/DDBJ databases">
        <title>High potential of lignocellulose degradation of a new Verrucomicrobia species.</title>
        <authorList>
            <person name="Wang Y."/>
            <person name="Shi Y."/>
            <person name="Qiu Z."/>
            <person name="Liu S."/>
            <person name="Yang H."/>
        </authorList>
    </citation>
    <scope>NUCLEOTIDE SEQUENCE [LARGE SCALE GENOMIC DNA]</scope>
    <source>
        <strain evidence="2 3">TSB47</strain>
    </source>
</reference>
<dbReference type="Proteomes" id="UP000078486">
    <property type="component" value="Unassembled WGS sequence"/>
</dbReference>
<evidence type="ECO:0000313" key="2">
    <source>
        <dbReference type="EMBL" id="OAM90514.1"/>
    </source>
</evidence>
<keyword evidence="3" id="KW-1185">Reference proteome</keyword>
<feature type="domain" description="Aminoglycoside phosphotransferase" evidence="1">
    <location>
        <begin position="27"/>
        <end position="267"/>
    </location>
</feature>
<dbReference type="OrthoDB" id="526037at2"/>
<dbReference type="Pfam" id="PF01636">
    <property type="entry name" value="APH"/>
    <property type="match status" value="1"/>
</dbReference>
<dbReference type="EMBL" id="LRRQ01000056">
    <property type="protein sequence ID" value="OAM90514.1"/>
    <property type="molecule type" value="Genomic_DNA"/>
</dbReference>
<name>A0A178IKX6_9BACT</name>
<dbReference type="PANTHER" id="PTHR21064:SF5">
    <property type="entry name" value="SLR1880 PROTEIN"/>
    <property type="match status" value="1"/>
</dbReference>
<evidence type="ECO:0000259" key="1">
    <source>
        <dbReference type="Pfam" id="PF01636"/>
    </source>
</evidence>
<dbReference type="RefSeq" id="WP_068769589.1">
    <property type="nucleotide sequence ID" value="NZ_CP109796.1"/>
</dbReference>
<evidence type="ECO:0000313" key="3">
    <source>
        <dbReference type="Proteomes" id="UP000078486"/>
    </source>
</evidence>
<dbReference type="AlphaFoldDB" id="A0A178IKX6"/>
<sequence>MPPSPATVDFTRLARGFALYGQCLGGQPYGNGHINDTYVVNFDQAGAPVRYIFQRINNRVFKNVPALMDNIRRVTAHAASQAAKLGGGDVSRRALTLIPAHDGRPCLTDEHGGFWRCYLFIEKARTYDIVETPAHAREAARAFGNFQRLLTGLPGARLHETIPDFHNTRRRYENLMRAVNADPLNRAAAVRAEIDFARQNEPLVDVLAKLHASGEIPERVTHNDTKFNNVMLDDDTHTGVCVIDLDTVMPGLALHDFGDMVRSATNSAAEDEPDLSKVSMRMPVYEGLVEGYLAAAGDFLTGAERAHLALSGRVITFEIGLRFLTDHIEGDVYFKTKRPGHNLDRARNQFALVRDIDARQSEMESVAGRLFKEPAPPAPAP</sequence>
<dbReference type="PANTHER" id="PTHR21064">
    <property type="entry name" value="AMINOGLYCOSIDE PHOSPHOTRANSFERASE DOMAIN-CONTAINING PROTEIN-RELATED"/>
    <property type="match status" value="1"/>
</dbReference>